<protein>
    <submittedName>
        <fullName evidence="1">Retrovirus-related Pol polyprotein from transposon TNT 1-94</fullName>
    </submittedName>
</protein>
<dbReference type="Proteomes" id="UP000075243">
    <property type="component" value="Unassembled WGS sequence"/>
</dbReference>
<dbReference type="EMBL" id="KQ483578">
    <property type="protein sequence ID" value="KYP45827.1"/>
    <property type="molecule type" value="Genomic_DNA"/>
</dbReference>
<sequence>MESRNSVKNLIVPSTKFTIGGEGADVDTTLFKQMVGSLIYLTAIFKGNHTDGDVLQKKGAEDVLMAYTGSDYAGDTDDKKSTSRDQVISWSSRKQPVVSMSTTEALFVAAAACAFQGIFWMKGILSQLGHSHYKCTTVFCDNSSTIKL</sequence>
<accession>A0A151RTH3</accession>
<gene>
    <name evidence="1" type="ORF">KK1_032645</name>
</gene>
<dbReference type="PANTHER" id="PTHR11439">
    <property type="entry name" value="GAG-POL-RELATED RETROTRANSPOSON"/>
    <property type="match status" value="1"/>
</dbReference>
<name>A0A151RTH3_CAJCA</name>
<evidence type="ECO:0000313" key="1">
    <source>
        <dbReference type="EMBL" id="KYP45827.1"/>
    </source>
</evidence>
<dbReference type="CDD" id="cd09272">
    <property type="entry name" value="RNase_HI_RT_Ty1"/>
    <property type="match status" value="1"/>
</dbReference>
<keyword evidence="2" id="KW-1185">Reference proteome</keyword>
<dbReference type="PANTHER" id="PTHR11439:SF517">
    <property type="entry name" value="CYSTEINE-RICH RLK (RECEPTOR-LIKE PROTEIN KINASE) 8"/>
    <property type="match status" value="1"/>
</dbReference>
<proteinExistence type="predicted"/>
<organism evidence="1 2">
    <name type="scientific">Cajanus cajan</name>
    <name type="common">Pigeon pea</name>
    <name type="synonym">Cajanus indicus</name>
    <dbReference type="NCBI Taxonomy" id="3821"/>
    <lineage>
        <taxon>Eukaryota</taxon>
        <taxon>Viridiplantae</taxon>
        <taxon>Streptophyta</taxon>
        <taxon>Embryophyta</taxon>
        <taxon>Tracheophyta</taxon>
        <taxon>Spermatophyta</taxon>
        <taxon>Magnoliopsida</taxon>
        <taxon>eudicotyledons</taxon>
        <taxon>Gunneridae</taxon>
        <taxon>Pentapetalae</taxon>
        <taxon>rosids</taxon>
        <taxon>fabids</taxon>
        <taxon>Fabales</taxon>
        <taxon>Fabaceae</taxon>
        <taxon>Papilionoideae</taxon>
        <taxon>50 kb inversion clade</taxon>
        <taxon>NPAAA clade</taxon>
        <taxon>indigoferoid/millettioid clade</taxon>
        <taxon>Phaseoleae</taxon>
        <taxon>Cajanus</taxon>
    </lineage>
</organism>
<dbReference type="AlphaFoldDB" id="A0A151RTH3"/>
<evidence type="ECO:0000313" key="2">
    <source>
        <dbReference type="Proteomes" id="UP000075243"/>
    </source>
</evidence>
<reference evidence="1" key="1">
    <citation type="journal article" date="2012" name="Nat. Biotechnol.">
        <title>Draft genome sequence of pigeonpea (Cajanus cajan), an orphan legume crop of resource-poor farmers.</title>
        <authorList>
            <person name="Varshney R.K."/>
            <person name="Chen W."/>
            <person name="Li Y."/>
            <person name="Bharti A.K."/>
            <person name="Saxena R.K."/>
            <person name="Schlueter J.A."/>
            <person name="Donoghue M.T."/>
            <person name="Azam S."/>
            <person name="Fan G."/>
            <person name="Whaley A.M."/>
            <person name="Farmer A.D."/>
            <person name="Sheridan J."/>
            <person name="Iwata A."/>
            <person name="Tuteja R."/>
            <person name="Penmetsa R.V."/>
            <person name="Wu W."/>
            <person name="Upadhyaya H.D."/>
            <person name="Yang S.P."/>
            <person name="Shah T."/>
            <person name="Saxena K.B."/>
            <person name="Michael T."/>
            <person name="McCombie W.R."/>
            <person name="Yang B."/>
            <person name="Zhang G."/>
            <person name="Yang H."/>
            <person name="Wang J."/>
            <person name="Spillane C."/>
            <person name="Cook D.R."/>
            <person name="May G.D."/>
            <person name="Xu X."/>
            <person name="Jackson S.A."/>
        </authorList>
    </citation>
    <scope>NUCLEOTIDE SEQUENCE [LARGE SCALE GENOMIC DNA]</scope>
</reference>
<dbReference type="Gramene" id="C.cajan_30923.t">
    <property type="protein sequence ID" value="C.cajan_30923.t"/>
    <property type="gene ID" value="C.cajan_30923"/>
</dbReference>